<dbReference type="AlphaFoldDB" id="R9P3R8"/>
<protein>
    <recommendedName>
        <fullName evidence="1">CHK kinase-like domain-containing protein</fullName>
    </recommendedName>
</protein>
<evidence type="ECO:0000313" key="2">
    <source>
        <dbReference type="EMBL" id="GAC96006.1"/>
    </source>
</evidence>
<dbReference type="InterPro" id="IPR011009">
    <property type="entry name" value="Kinase-like_dom_sf"/>
</dbReference>
<dbReference type="STRING" id="1305764.R9P3R8"/>
<dbReference type="GeneID" id="24108872"/>
<evidence type="ECO:0000259" key="1">
    <source>
        <dbReference type="SMART" id="SM00587"/>
    </source>
</evidence>
<dbReference type="InterPro" id="IPR052961">
    <property type="entry name" value="Oxido-Kinase-like_Enzymes"/>
</dbReference>
<dbReference type="Proteomes" id="UP000014071">
    <property type="component" value="Unassembled WGS sequence"/>
</dbReference>
<keyword evidence="3" id="KW-1185">Reference proteome</keyword>
<dbReference type="RefSeq" id="XP_012189593.1">
    <property type="nucleotide sequence ID" value="XM_012334203.1"/>
</dbReference>
<feature type="domain" description="CHK kinase-like" evidence="1">
    <location>
        <begin position="42"/>
        <end position="234"/>
    </location>
</feature>
<dbReference type="HOGENOM" id="CLU_049945_0_0_1"/>
<dbReference type="EMBL" id="DF238800">
    <property type="protein sequence ID" value="GAC96006.1"/>
    <property type="molecule type" value="Genomic_DNA"/>
</dbReference>
<dbReference type="SMART" id="SM00587">
    <property type="entry name" value="CHK"/>
    <property type="match status" value="1"/>
</dbReference>
<dbReference type="SUPFAM" id="SSF56112">
    <property type="entry name" value="Protein kinase-like (PK-like)"/>
    <property type="match status" value="1"/>
</dbReference>
<evidence type="ECO:0000313" key="3">
    <source>
        <dbReference type="Proteomes" id="UP000014071"/>
    </source>
</evidence>
<dbReference type="InterPro" id="IPR004119">
    <property type="entry name" value="EcKL"/>
</dbReference>
<sequence length="303" mass="34409">MLSYRVEGNFYRHFAHTVATEGLSVPALFASADDAGEEGELLILEDISIRFPVLTERRGTLDSAQIRKSLEWLANFHARSWNITRRPDLHSFCPEPALAADWLGSGLWKQGGYHYLSTRREELASISRTSRWGSLGLHADSDLPTAVDWCLNNPPTPSSLSLIHGDVKSANMAFNPTSTCMAMYDFQYVGMGLGVQDLAKFLTTSIPPHHLTSRDGEESLLKTYHNFLSQNLPHGAEYSFDQLKQDWELALVSWTRFLAGWSGGFWGNVDWLQHRVERLLRDQKWVESVLKRWKTATQLEKVK</sequence>
<dbReference type="InterPro" id="IPR015897">
    <property type="entry name" value="CHK_kinase-like"/>
</dbReference>
<gene>
    <name evidence="2" type="ORF">PHSY_003585</name>
</gene>
<name>R9P3R8_PSEHS</name>
<organism evidence="2 3">
    <name type="scientific">Pseudozyma hubeiensis (strain SY62)</name>
    <name type="common">Yeast</name>
    <dbReference type="NCBI Taxonomy" id="1305764"/>
    <lineage>
        <taxon>Eukaryota</taxon>
        <taxon>Fungi</taxon>
        <taxon>Dikarya</taxon>
        <taxon>Basidiomycota</taxon>
        <taxon>Ustilaginomycotina</taxon>
        <taxon>Ustilaginomycetes</taxon>
        <taxon>Ustilaginales</taxon>
        <taxon>Ustilaginaceae</taxon>
        <taxon>Pseudozyma</taxon>
    </lineage>
</organism>
<dbReference type="eggNOG" id="ENOG502S072">
    <property type="taxonomic scope" value="Eukaryota"/>
</dbReference>
<proteinExistence type="predicted"/>
<dbReference type="Gene3D" id="3.90.1200.10">
    <property type="match status" value="1"/>
</dbReference>
<accession>R9P3R8</accession>
<dbReference type="Pfam" id="PF02958">
    <property type="entry name" value="EcKL"/>
    <property type="match status" value="1"/>
</dbReference>
<dbReference type="OrthoDB" id="411145at2759"/>
<reference evidence="3" key="1">
    <citation type="journal article" date="2013" name="Genome Announc.">
        <title>Draft genome sequence of the basidiomycetous yeast-like fungus Pseudozyma hubeiensis SY62, which produces an abundant amount of the biosurfactant mannosylerythritol lipids.</title>
        <authorList>
            <person name="Konishi M."/>
            <person name="Hatada Y."/>
            <person name="Horiuchi J."/>
        </authorList>
    </citation>
    <scope>NUCLEOTIDE SEQUENCE [LARGE SCALE GENOMIC DNA]</scope>
    <source>
        <strain evidence="3">SY62</strain>
    </source>
</reference>
<dbReference type="PANTHER" id="PTHR23020">
    <property type="entry name" value="UNCHARACTERIZED NUCLEAR HORMONE RECEPTOR-RELATED"/>
    <property type="match status" value="1"/>
</dbReference>
<dbReference type="PANTHER" id="PTHR23020:SF41">
    <property type="entry name" value="AMINOGLYCOSIDE PHOSPHOTRANSFERASE DOMAIN-CONTAINING PROTEIN"/>
    <property type="match status" value="1"/>
</dbReference>